<dbReference type="AlphaFoldDB" id="A0A0N4XPC0"/>
<keyword evidence="1" id="KW-0812">Transmembrane</keyword>
<feature type="transmembrane region" description="Helical" evidence="1">
    <location>
        <begin position="30"/>
        <end position="52"/>
    </location>
</feature>
<evidence type="ECO:0000313" key="3">
    <source>
        <dbReference type="Proteomes" id="UP000271162"/>
    </source>
</evidence>
<dbReference type="Proteomes" id="UP000271162">
    <property type="component" value="Unassembled WGS sequence"/>
</dbReference>
<sequence>MTGFWPSPDGVLPKEEPECGFRNERCDYTIIIVAGSIMLLLFFGVLMTLVMIRVCMEKGEVPTARWRQAFLTPITKKTWSNYTNNYCRVSIYLRFGF</sequence>
<accession>A0A0N4XPC0</accession>
<proteinExistence type="predicted"/>
<protein>
    <submittedName>
        <fullName evidence="4">Agrin Agrin N-terminal 110 kDa subunit</fullName>
    </submittedName>
</protein>
<dbReference type="WBParaSite" id="NBR_0000437201-mRNA-1">
    <property type="protein sequence ID" value="NBR_0000437201-mRNA-1"/>
    <property type="gene ID" value="NBR_0000437201"/>
</dbReference>
<evidence type="ECO:0000256" key="1">
    <source>
        <dbReference type="SAM" id="Phobius"/>
    </source>
</evidence>
<keyword evidence="1" id="KW-1133">Transmembrane helix</keyword>
<dbReference type="STRING" id="27835.A0A0N4XPC0"/>
<evidence type="ECO:0000313" key="2">
    <source>
        <dbReference type="EMBL" id="VDL67962.1"/>
    </source>
</evidence>
<name>A0A0N4XPC0_NIPBR</name>
<keyword evidence="1" id="KW-0472">Membrane</keyword>
<dbReference type="EMBL" id="UYSL01008024">
    <property type="protein sequence ID" value="VDL67962.1"/>
    <property type="molecule type" value="Genomic_DNA"/>
</dbReference>
<organism evidence="4">
    <name type="scientific">Nippostrongylus brasiliensis</name>
    <name type="common">Rat hookworm</name>
    <dbReference type="NCBI Taxonomy" id="27835"/>
    <lineage>
        <taxon>Eukaryota</taxon>
        <taxon>Metazoa</taxon>
        <taxon>Ecdysozoa</taxon>
        <taxon>Nematoda</taxon>
        <taxon>Chromadorea</taxon>
        <taxon>Rhabditida</taxon>
        <taxon>Rhabditina</taxon>
        <taxon>Rhabditomorpha</taxon>
        <taxon>Strongyloidea</taxon>
        <taxon>Heligmosomidae</taxon>
        <taxon>Nippostrongylus</taxon>
    </lineage>
</organism>
<gene>
    <name evidence="2" type="ORF">NBR_LOCUS4373</name>
</gene>
<keyword evidence="3" id="KW-1185">Reference proteome</keyword>
<reference evidence="4" key="1">
    <citation type="submission" date="2017-02" db="UniProtKB">
        <authorList>
            <consortium name="WormBaseParasite"/>
        </authorList>
    </citation>
    <scope>IDENTIFICATION</scope>
</reference>
<evidence type="ECO:0000313" key="4">
    <source>
        <dbReference type="WBParaSite" id="NBR_0000437201-mRNA-1"/>
    </source>
</evidence>
<reference evidence="2 3" key="2">
    <citation type="submission" date="2018-11" db="EMBL/GenBank/DDBJ databases">
        <authorList>
            <consortium name="Pathogen Informatics"/>
        </authorList>
    </citation>
    <scope>NUCLEOTIDE SEQUENCE [LARGE SCALE GENOMIC DNA]</scope>
</reference>